<gene>
    <name evidence="3" type="ORF">KGD82_11540</name>
</gene>
<dbReference type="Proteomes" id="UP000682416">
    <property type="component" value="Chromosome"/>
</dbReference>
<dbReference type="EMBL" id="CP074402">
    <property type="protein sequence ID" value="QVJ02818.1"/>
    <property type="molecule type" value="Genomic_DNA"/>
</dbReference>
<dbReference type="KEGG" id="nec:KGD82_11540"/>
<evidence type="ECO:0000256" key="1">
    <source>
        <dbReference type="SAM" id="SignalP"/>
    </source>
</evidence>
<keyword evidence="1" id="KW-0732">Signal</keyword>
<dbReference type="AlphaFoldDB" id="A0A975LCP5"/>
<feature type="chain" id="PRO_5039150400" evidence="1">
    <location>
        <begin position="24"/>
        <end position="245"/>
    </location>
</feature>
<evidence type="ECO:0000313" key="4">
    <source>
        <dbReference type="Proteomes" id="UP000682416"/>
    </source>
</evidence>
<dbReference type="PROSITE" id="PS51257">
    <property type="entry name" value="PROKAR_LIPOPROTEIN"/>
    <property type="match status" value="1"/>
</dbReference>
<dbReference type="RefSeq" id="WP_378739892.1">
    <property type="nucleotide sequence ID" value="NZ_CBDRIY010000014.1"/>
</dbReference>
<evidence type="ECO:0000259" key="2">
    <source>
        <dbReference type="Pfam" id="PF13349"/>
    </source>
</evidence>
<name>A0A975LCP5_9ACTN</name>
<feature type="domain" description="DUF4097" evidence="2">
    <location>
        <begin position="112"/>
        <end position="241"/>
    </location>
</feature>
<reference evidence="3" key="1">
    <citation type="submission" date="2021-05" db="EMBL/GenBank/DDBJ databases">
        <authorList>
            <person name="Kaiqin L."/>
            <person name="Jian G."/>
        </authorList>
    </citation>
    <scope>NUCLEOTIDE SEQUENCE</scope>
    <source>
        <strain evidence="3">HDS5</strain>
    </source>
</reference>
<dbReference type="Pfam" id="PF13349">
    <property type="entry name" value="DUF4097"/>
    <property type="match status" value="1"/>
</dbReference>
<organism evidence="3 4">
    <name type="scientific">Nocardiopsis eucommiae</name>
    <dbReference type="NCBI Taxonomy" id="2831970"/>
    <lineage>
        <taxon>Bacteria</taxon>
        <taxon>Bacillati</taxon>
        <taxon>Actinomycetota</taxon>
        <taxon>Actinomycetes</taxon>
        <taxon>Streptosporangiales</taxon>
        <taxon>Nocardiopsidaceae</taxon>
        <taxon>Nocardiopsis</taxon>
    </lineage>
</organism>
<accession>A0A975LCP5</accession>
<proteinExistence type="predicted"/>
<evidence type="ECO:0000313" key="3">
    <source>
        <dbReference type="EMBL" id="QVJ02818.1"/>
    </source>
</evidence>
<sequence>MNPPTTRVALTTGGALLTLGLLAACGQVDELGEPEEKTYEDVPELLIVEVDNAALEIIPDDTDQVRVVREASGDAGGDWELVGDTLTLEVRCGAISDCRVGYRVYVPADTALAVETDNGAVDVSGFTAPIELASANGTVEVSDVTGPLTLTSDNGDMNLTGIGSDSVSAATDNGSIDAVFSEAPTEVEVSTNNGVATVALPGGPYAVFETFDNGEVVNELPTDDSSTSTVTARTDNGTITLVPTG</sequence>
<protein>
    <submittedName>
        <fullName evidence="3">DUF4097 family beta strand repeat protein</fullName>
    </submittedName>
</protein>
<keyword evidence="4" id="KW-1185">Reference proteome</keyword>
<feature type="signal peptide" evidence="1">
    <location>
        <begin position="1"/>
        <end position="23"/>
    </location>
</feature>
<dbReference type="InterPro" id="IPR025164">
    <property type="entry name" value="Toastrack_DUF4097"/>
</dbReference>